<keyword evidence="2" id="KW-1185">Reference proteome</keyword>
<dbReference type="Proteomes" id="UP000191931">
    <property type="component" value="Unassembled WGS sequence"/>
</dbReference>
<evidence type="ECO:0000313" key="1">
    <source>
        <dbReference type="EMBL" id="SLM30598.1"/>
    </source>
</evidence>
<accession>A0A1W1HDY4</accession>
<dbReference type="AlphaFoldDB" id="A0A1W1HDY4"/>
<gene>
    <name evidence="1" type="ORF">MTBBW1_2320014</name>
</gene>
<organism evidence="1 2">
    <name type="scientific">Desulfamplus magnetovallimortis</name>
    <dbReference type="NCBI Taxonomy" id="1246637"/>
    <lineage>
        <taxon>Bacteria</taxon>
        <taxon>Pseudomonadati</taxon>
        <taxon>Thermodesulfobacteriota</taxon>
        <taxon>Desulfobacteria</taxon>
        <taxon>Desulfobacterales</taxon>
        <taxon>Desulfobacteraceae</taxon>
        <taxon>Desulfamplus</taxon>
    </lineage>
</organism>
<evidence type="ECO:0000313" key="2">
    <source>
        <dbReference type="Proteomes" id="UP000191931"/>
    </source>
</evidence>
<reference evidence="1 2" key="1">
    <citation type="submission" date="2017-03" db="EMBL/GenBank/DDBJ databases">
        <authorList>
            <person name="Afonso C.L."/>
            <person name="Miller P.J."/>
            <person name="Scott M.A."/>
            <person name="Spackman E."/>
            <person name="Goraichik I."/>
            <person name="Dimitrov K.M."/>
            <person name="Suarez D.L."/>
            <person name="Swayne D.E."/>
        </authorList>
    </citation>
    <scope>NUCLEOTIDE SEQUENCE [LARGE SCALE GENOMIC DNA]</scope>
    <source>
        <strain evidence="1">PRJEB14757</strain>
    </source>
</reference>
<dbReference type="EMBL" id="FWEV01000149">
    <property type="protein sequence ID" value="SLM30598.1"/>
    <property type="molecule type" value="Genomic_DNA"/>
</dbReference>
<protein>
    <submittedName>
        <fullName evidence="1">Uncharacterized protein</fullName>
    </submittedName>
</protein>
<sequence length="48" mass="5695">MIMSETDDEVEQLFNKPPKTPCLLTHHNVHESRCISVYYGDFLINWNE</sequence>
<name>A0A1W1HDY4_9BACT</name>
<proteinExistence type="predicted"/>